<dbReference type="EMBL" id="VANI01000005">
    <property type="protein sequence ID" value="TLM78664.1"/>
    <property type="molecule type" value="Genomic_DNA"/>
</dbReference>
<dbReference type="Pfam" id="PF08468">
    <property type="entry name" value="MTS_N"/>
    <property type="match status" value="1"/>
</dbReference>
<name>A0ABY2UM40_9GAMM</name>
<keyword evidence="9" id="KW-1185">Reference proteome</keyword>
<sequence length="355" mass="38865">MQTLLSQLLRDSDEYTLWIADENSKALLSAGIHFAGSLLSNRWDIVCAAEATGIPANFCDFELGSKGEKYTRIVYPVSKEKAAVHHVINAAAEVLQYGGELLLLGEKSSGIKTYAQKAAARLGSPKQLQKHGNDYLSTSVFHAGKTGVPLEDTDYTRLRQPEALDGLWSKPGLFGWNKIDVGSALLVRELPQCLPADNTADFRVVDLGCGYGYLSTQLASLLPSREKLYIQATDNNAAAILACGKNFQARNIHGTVTAGDAGSEIRTGTAQLVICNPPFHQGFQVEGDLTDRFLQQAARILCPEGTALFVVNEFIPIGRKAERLFQKVELLNKEHGFCVYRLTKSNIETVKYRAN</sequence>
<feature type="domain" description="Methyltransferase small" evidence="6">
    <location>
        <begin position="167"/>
        <end position="341"/>
    </location>
</feature>
<evidence type="ECO:0000259" key="7">
    <source>
        <dbReference type="Pfam" id="PF08468"/>
    </source>
</evidence>
<gene>
    <name evidence="8" type="ORF">FDY93_05270</name>
</gene>
<dbReference type="InterPro" id="IPR046977">
    <property type="entry name" value="RsmC/RlmG"/>
</dbReference>
<keyword evidence="5" id="KW-0949">S-adenosyl-L-methionine</keyword>
<evidence type="ECO:0000313" key="8">
    <source>
        <dbReference type="EMBL" id="TLM78664.1"/>
    </source>
</evidence>
<dbReference type="Pfam" id="PF05175">
    <property type="entry name" value="MTS"/>
    <property type="match status" value="1"/>
</dbReference>
<protein>
    <submittedName>
        <fullName evidence="8">Methyltransferase</fullName>
    </submittedName>
</protein>
<comment type="caution">
    <text evidence="8">The sequence shown here is derived from an EMBL/GenBank/DDBJ whole genome shotgun (WGS) entry which is preliminary data.</text>
</comment>
<keyword evidence="2" id="KW-0698">rRNA processing</keyword>
<dbReference type="InterPro" id="IPR002052">
    <property type="entry name" value="DNA_methylase_N6_adenine_CS"/>
</dbReference>
<dbReference type="PROSITE" id="PS00092">
    <property type="entry name" value="N6_MTASE"/>
    <property type="match status" value="1"/>
</dbReference>
<feature type="domain" description="Methyltransferase small N-terminal" evidence="7">
    <location>
        <begin position="56"/>
        <end position="121"/>
    </location>
</feature>
<keyword evidence="3 8" id="KW-0489">Methyltransferase</keyword>
<dbReference type="InterPro" id="IPR013675">
    <property type="entry name" value="Mtase_sm_N"/>
</dbReference>
<evidence type="ECO:0000256" key="1">
    <source>
        <dbReference type="ARBA" id="ARBA00022490"/>
    </source>
</evidence>
<evidence type="ECO:0000313" key="9">
    <source>
        <dbReference type="Proteomes" id="UP000306791"/>
    </source>
</evidence>
<dbReference type="PANTHER" id="PTHR47816">
    <property type="entry name" value="RIBOSOMAL RNA SMALL SUBUNIT METHYLTRANSFERASE C"/>
    <property type="match status" value="1"/>
</dbReference>
<dbReference type="Proteomes" id="UP000306791">
    <property type="component" value="Unassembled WGS sequence"/>
</dbReference>
<reference evidence="8 9" key="1">
    <citation type="submission" date="2019-05" db="EMBL/GenBank/DDBJ databases">
        <title>Microbulbifer harenosus sp. nov., an alginate-degrading bacterium isolated from coastal sand.</title>
        <authorList>
            <person name="Huang H."/>
            <person name="Mo K."/>
            <person name="Bao S."/>
        </authorList>
    </citation>
    <scope>NUCLEOTIDE SEQUENCE [LARGE SCALE GENOMIC DNA]</scope>
    <source>
        <strain evidence="8 9">HB161719</strain>
    </source>
</reference>
<dbReference type="Gene3D" id="3.40.50.150">
    <property type="entry name" value="Vaccinia Virus protein VP39"/>
    <property type="match status" value="2"/>
</dbReference>
<evidence type="ECO:0000256" key="3">
    <source>
        <dbReference type="ARBA" id="ARBA00022603"/>
    </source>
</evidence>
<keyword evidence="4" id="KW-0808">Transferase</keyword>
<evidence type="ECO:0000256" key="5">
    <source>
        <dbReference type="ARBA" id="ARBA00022691"/>
    </source>
</evidence>
<dbReference type="GO" id="GO:0008168">
    <property type="term" value="F:methyltransferase activity"/>
    <property type="evidence" value="ECO:0007669"/>
    <property type="project" value="UniProtKB-KW"/>
</dbReference>
<evidence type="ECO:0000256" key="2">
    <source>
        <dbReference type="ARBA" id="ARBA00022552"/>
    </source>
</evidence>
<dbReference type="InterPro" id="IPR029063">
    <property type="entry name" value="SAM-dependent_MTases_sf"/>
</dbReference>
<dbReference type="RefSeq" id="WP_138234696.1">
    <property type="nucleotide sequence ID" value="NZ_CP185860.1"/>
</dbReference>
<organism evidence="8 9">
    <name type="scientific">Microbulbifer harenosus</name>
    <dbReference type="NCBI Taxonomy" id="2576840"/>
    <lineage>
        <taxon>Bacteria</taxon>
        <taxon>Pseudomonadati</taxon>
        <taxon>Pseudomonadota</taxon>
        <taxon>Gammaproteobacteria</taxon>
        <taxon>Cellvibrionales</taxon>
        <taxon>Microbulbiferaceae</taxon>
        <taxon>Microbulbifer</taxon>
    </lineage>
</organism>
<dbReference type="InterPro" id="IPR007848">
    <property type="entry name" value="Small_mtfrase_dom"/>
</dbReference>
<dbReference type="PANTHER" id="PTHR47816:SF4">
    <property type="entry name" value="RIBOSOMAL RNA SMALL SUBUNIT METHYLTRANSFERASE C"/>
    <property type="match status" value="1"/>
</dbReference>
<dbReference type="GO" id="GO:0032259">
    <property type="term" value="P:methylation"/>
    <property type="evidence" value="ECO:0007669"/>
    <property type="project" value="UniProtKB-KW"/>
</dbReference>
<evidence type="ECO:0000256" key="4">
    <source>
        <dbReference type="ARBA" id="ARBA00022679"/>
    </source>
</evidence>
<keyword evidence="1" id="KW-0963">Cytoplasm</keyword>
<accession>A0ABY2UM40</accession>
<proteinExistence type="predicted"/>
<dbReference type="CDD" id="cd02440">
    <property type="entry name" value="AdoMet_MTases"/>
    <property type="match status" value="1"/>
</dbReference>
<evidence type="ECO:0000259" key="6">
    <source>
        <dbReference type="Pfam" id="PF05175"/>
    </source>
</evidence>
<dbReference type="SUPFAM" id="SSF53335">
    <property type="entry name" value="S-adenosyl-L-methionine-dependent methyltransferases"/>
    <property type="match status" value="1"/>
</dbReference>